<accession>A0A2M7VKQ5</accession>
<organism evidence="2 3">
    <name type="scientific">bacterium (Candidatus Gribaldobacteria) CG_4_10_14_0_2_um_filter_36_18</name>
    <dbReference type="NCBI Taxonomy" id="2014264"/>
    <lineage>
        <taxon>Bacteria</taxon>
        <taxon>Candidatus Gribaldobacteria</taxon>
    </lineage>
</organism>
<sequence length="224" mass="26228">MKMLNQKIAKILYGIEELLRIKGVAFKPKAYSKAALSLENLGEDVSLIYKKDGLKGLEKIPGVGKSIANKIEEHLKKGRINYYEKLKEETAIRQIVTYYFETKGLNLDQIKRDAKKRKIIYSRFTRPAKQLLELAGSVKAAKKAIDKVAEWAKSRNLDYAIETVFKKWLELDRLKPKEIVKKPFYNEEPMVWSQTRRKWYVISKNGEWLEFAGEETEIKWRIVK</sequence>
<dbReference type="Proteomes" id="UP000231469">
    <property type="component" value="Unassembled WGS sequence"/>
</dbReference>
<protein>
    <recommendedName>
        <fullName evidence="1">Crossover junction endonuclease MUS81-like HHH domain-containing protein</fullName>
    </recommendedName>
</protein>
<comment type="caution">
    <text evidence="2">The sequence shown here is derived from an EMBL/GenBank/DDBJ whole genome shotgun (WGS) entry which is preliminary data.</text>
</comment>
<feature type="domain" description="Crossover junction endonuclease MUS81-like HHH" evidence="1">
    <location>
        <begin position="3"/>
        <end position="79"/>
    </location>
</feature>
<gene>
    <name evidence="2" type="ORF">COX73_00765</name>
</gene>
<dbReference type="SUPFAM" id="SSF47802">
    <property type="entry name" value="DNA polymerase beta, N-terminal domain-like"/>
    <property type="match status" value="1"/>
</dbReference>
<dbReference type="EMBL" id="PFPS01000035">
    <property type="protein sequence ID" value="PJA02432.1"/>
    <property type="molecule type" value="Genomic_DNA"/>
</dbReference>
<evidence type="ECO:0000259" key="1">
    <source>
        <dbReference type="Pfam" id="PF14716"/>
    </source>
</evidence>
<evidence type="ECO:0000313" key="3">
    <source>
        <dbReference type="Proteomes" id="UP000231469"/>
    </source>
</evidence>
<name>A0A2M7VKQ5_9BACT</name>
<dbReference type="Pfam" id="PF14716">
    <property type="entry name" value="HHH_8"/>
    <property type="match status" value="1"/>
</dbReference>
<reference evidence="3" key="1">
    <citation type="submission" date="2017-09" db="EMBL/GenBank/DDBJ databases">
        <title>Depth-based differentiation of microbial function through sediment-hosted aquifers and enrichment of novel symbionts in the deep terrestrial subsurface.</title>
        <authorList>
            <person name="Probst A.J."/>
            <person name="Ladd B."/>
            <person name="Jarett J.K."/>
            <person name="Geller-Mcgrath D.E."/>
            <person name="Sieber C.M.K."/>
            <person name="Emerson J.B."/>
            <person name="Anantharaman K."/>
            <person name="Thomas B.C."/>
            <person name="Malmstrom R."/>
            <person name="Stieglmeier M."/>
            <person name="Klingl A."/>
            <person name="Woyke T."/>
            <person name="Ryan C.M."/>
            <person name="Banfield J.F."/>
        </authorList>
    </citation>
    <scope>NUCLEOTIDE SEQUENCE [LARGE SCALE GENOMIC DNA]</scope>
</reference>
<dbReference type="InterPro" id="IPR027421">
    <property type="entry name" value="DNA_pol_lamdba_lyase_dom_sf"/>
</dbReference>
<dbReference type="AlphaFoldDB" id="A0A2M7VKQ5"/>
<dbReference type="Gene3D" id="1.10.150.110">
    <property type="entry name" value="DNA polymerase beta, N-terminal domain-like"/>
    <property type="match status" value="1"/>
</dbReference>
<evidence type="ECO:0000313" key="2">
    <source>
        <dbReference type="EMBL" id="PJA02432.1"/>
    </source>
</evidence>
<proteinExistence type="predicted"/>
<dbReference type="InterPro" id="IPR010996">
    <property type="entry name" value="HHH_MUS81"/>
</dbReference>